<dbReference type="InterPro" id="IPR036034">
    <property type="entry name" value="PDZ_sf"/>
</dbReference>
<keyword evidence="1" id="KW-0720">Serine protease</keyword>
<gene>
    <name evidence="3" type="ORF">G3T38_15625</name>
</gene>
<comment type="similarity">
    <text evidence="1">Belongs to the peptidase S16 family.</text>
</comment>
<feature type="active site" evidence="1">
    <location>
        <position position="292"/>
    </location>
</feature>
<proteinExistence type="inferred from homology"/>
<keyword evidence="1" id="KW-0378">Hydrolase</keyword>
<feature type="active site" evidence="1">
    <location>
        <position position="247"/>
    </location>
</feature>
<dbReference type="EMBL" id="JAAGXA010000011">
    <property type="protein sequence ID" value="NEN79705.1"/>
    <property type="molecule type" value="Genomic_DNA"/>
</dbReference>
<dbReference type="InterPro" id="IPR014721">
    <property type="entry name" value="Ribsml_uS5_D2-typ_fold_subgr"/>
</dbReference>
<dbReference type="SUPFAM" id="SSF54211">
    <property type="entry name" value="Ribosomal protein S5 domain 2-like"/>
    <property type="match status" value="1"/>
</dbReference>
<organism evidence="3 4">
    <name type="scientific">Nocardioides zeae</name>
    <dbReference type="NCBI Taxonomy" id="1457234"/>
    <lineage>
        <taxon>Bacteria</taxon>
        <taxon>Bacillati</taxon>
        <taxon>Actinomycetota</taxon>
        <taxon>Actinomycetes</taxon>
        <taxon>Propionibacteriales</taxon>
        <taxon>Nocardioidaceae</taxon>
        <taxon>Nocardioides</taxon>
    </lineage>
</organism>
<dbReference type="InterPro" id="IPR027065">
    <property type="entry name" value="Lon_Prtase"/>
</dbReference>
<dbReference type="GO" id="GO:0030163">
    <property type="term" value="P:protein catabolic process"/>
    <property type="evidence" value="ECO:0007669"/>
    <property type="project" value="InterPro"/>
</dbReference>
<protein>
    <recommendedName>
        <fullName evidence="1">endopeptidase La</fullName>
        <ecNumber evidence="1">3.4.21.53</ecNumber>
    </recommendedName>
</protein>
<dbReference type="GO" id="GO:0004176">
    <property type="term" value="F:ATP-dependent peptidase activity"/>
    <property type="evidence" value="ECO:0007669"/>
    <property type="project" value="UniProtKB-UniRule"/>
</dbReference>
<sequence length="356" mass="37076">MTQRTLAGIVAVPLVVALWAAAFFLPAPFVTYYPGQTADLIGDEDGASITVEDHEVYPPTAGELRMTTASITRPETKLTLAEALLAWRDPDASVRPYDTVYTEDEDDETSAQESALQMTSSVDVSVAVALEALDIDVTSTVQVGAVEDGFPAAGVLQPGDLIRAVDGEELTDPAQLGDIVRRAGVGAQFDVTVERDGTEREVQISSVADEDDRTGETVARIGITPLQGFEFPFPVTLTPPPGIGGSSAGTMFALAVYDYLTPGNLTGGLDIAGTGTISVEGDVGQIGGIQQKIPGARDAGADVFLVPSANCGEALQAARGSMRIVAIDTFDRAVSTVEALAQDPDADVLTCEDVVG</sequence>
<dbReference type="GO" id="GO:0004252">
    <property type="term" value="F:serine-type endopeptidase activity"/>
    <property type="evidence" value="ECO:0007669"/>
    <property type="project" value="UniProtKB-UniRule"/>
</dbReference>
<dbReference type="AlphaFoldDB" id="A0A6P0HQ38"/>
<dbReference type="InterPro" id="IPR008269">
    <property type="entry name" value="Lon_proteolytic"/>
</dbReference>
<dbReference type="GO" id="GO:0005524">
    <property type="term" value="F:ATP binding"/>
    <property type="evidence" value="ECO:0007669"/>
    <property type="project" value="InterPro"/>
</dbReference>
<feature type="domain" description="Lon proteolytic" evidence="2">
    <location>
        <begin position="241"/>
        <end position="340"/>
    </location>
</feature>
<comment type="catalytic activity">
    <reaction evidence="1">
        <text>Hydrolysis of proteins in presence of ATP.</text>
        <dbReference type="EC" id="3.4.21.53"/>
    </reaction>
</comment>
<evidence type="ECO:0000313" key="4">
    <source>
        <dbReference type="Proteomes" id="UP000468687"/>
    </source>
</evidence>
<reference evidence="3 4" key="1">
    <citation type="journal article" date="2014" name="Int. J. Syst. Evol. Microbiol.">
        <title>Nocardioides zeae sp. nov., isolated from the stem of Zea mays.</title>
        <authorList>
            <person name="Glaeser S.P."/>
            <person name="McInroy J.A."/>
            <person name="Busse H.J."/>
            <person name="Kampfer P."/>
        </authorList>
    </citation>
    <scope>NUCLEOTIDE SEQUENCE [LARGE SCALE GENOMIC DNA]</scope>
    <source>
        <strain evidence="3 4">JCM 30728</strain>
    </source>
</reference>
<accession>A0A6P0HQ38</accession>
<keyword evidence="1" id="KW-0645">Protease</keyword>
<keyword evidence="4" id="KW-1185">Reference proteome</keyword>
<dbReference type="PANTHER" id="PTHR10046">
    <property type="entry name" value="ATP DEPENDENT LON PROTEASE FAMILY MEMBER"/>
    <property type="match status" value="1"/>
</dbReference>
<dbReference type="GO" id="GO:0006508">
    <property type="term" value="P:proteolysis"/>
    <property type="evidence" value="ECO:0007669"/>
    <property type="project" value="UniProtKB-KW"/>
</dbReference>
<evidence type="ECO:0000256" key="1">
    <source>
        <dbReference type="PROSITE-ProRule" id="PRU01122"/>
    </source>
</evidence>
<dbReference type="EC" id="3.4.21.53" evidence="1"/>
<dbReference type="RefSeq" id="WP_163773246.1">
    <property type="nucleotide sequence ID" value="NZ_JAAGXA010000011.1"/>
</dbReference>
<dbReference type="PROSITE" id="PS51786">
    <property type="entry name" value="LON_PROTEOLYTIC"/>
    <property type="match status" value="1"/>
</dbReference>
<dbReference type="SUPFAM" id="SSF50156">
    <property type="entry name" value="PDZ domain-like"/>
    <property type="match status" value="1"/>
</dbReference>
<dbReference type="Pfam" id="PF05362">
    <property type="entry name" value="Lon_C"/>
    <property type="match status" value="1"/>
</dbReference>
<evidence type="ECO:0000259" key="2">
    <source>
        <dbReference type="PROSITE" id="PS51786"/>
    </source>
</evidence>
<dbReference type="InterPro" id="IPR020568">
    <property type="entry name" value="Ribosomal_Su5_D2-typ_SF"/>
</dbReference>
<evidence type="ECO:0000313" key="3">
    <source>
        <dbReference type="EMBL" id="NEN79705.1"/>
    </source>
</evidence>
<comment type="caution">
    <text evidence="3">The sequence shown here is derived from an EMBL/GenBank/DDBJ whole genome shotgun (WGS) entry which is preliminary data.</text>
</comment>
<name>A0A6P0HQ38_9ACTN</name>
<dbReference type="Proteomes" id="UP000468687">
    <property type="component" value="Unassembled WGS sequence"/>
</dbReference>
<dbReference type="Gene3D" id="2.30.42.10">
    <property type="match status" value="1"/>
</dbReference>
<dbReference type="Pfam" id="PF13180">
    <property type="entry name" value="PDZ_2"/>
    <property type="match status" value="1"/>
</dbReference>
<dbReference type="InterPro" id="IPR001478">
    <property type="entry name" value="PDZ"/>
</dbReference>
<dbReference type="Gene3D" id="3.30.230.10">
    <property type="match status" value="1"/>
</dbReference>